<evidence type="ECO:0000313" key="13">
    <source>
        <dbReference type="EMBL" id="RMI00597.1"/>
    </source>
</evidence>
<evidence type="ECO:0000256" key="2">
    <source>
        <dbReference type="ARBA" id="ARBA00010581"/>
    </source>
</evidence>
<dbReference type="RefSeq" id="WP_058077316.1">
    <property type="nucleotide sequence ID" value="NZ_DALYRC010000012.1"/>
</dbReference>
<dbReference type="FunFam" id="1.20.120.80:FF:000003">
    <property type="entry name" value="Cytochrome c oxidase subunit 3"/>
    <property type="match status" value="1"/>
</dbReference>
<feature type="transmembrane region" description="Helical" evidence="10">
    <location>
        <begin position="205"/>
        <end position="222"/>
    </location>
</feature>
<dbReference type="GO" id="GO:0004129">
    <property type="term" value="F:cytochrome-c oxidase activity"/>
    <property type="evidence" value="ECO:0007669"/>
    <property type="project" value="UniProtKB-EC"/>
</dbReference>
<dbReference type="InterPro" id="IPR035973">
    <property type="entry name" value="Cyt_c_oxidase_su3-like_sf"/>
</dbReference>
<evidence type="ECO:0000256" key="3">
    <source>
        <dbReference type="ARBA" id="ARBA00012949"/>
    </source>
</evidence>
<keyword evidence="5" id="KW-1278">Translocase</keyword>
<evidence type="ECO:0000313" key="12">
    <source>
        <dbReference type="EMBL" id="MCO7545134.1"/>
    </source>
</evidence>
<keyword evidence="14" id="KW-1185">Reference proteome</keyword>
<evidence type="ECO:0000256" key="6">
    <source>
        <dbReference type="ARBA" id="ARBA00022989"/>
    </source>
</evidence>
<evidence type="ECO:0000256" key="4">
    <source>
        <dbReference type="ARBA" id="ARBA00022692"/>
    </source>
</evidence>
<reference evidence="12" key="2">
    <citation type="submission" date="2022-06" db="EMBL/GenBank/DDBJ databases">
        <title>Detection of beta-lactamases in bacteria of animal origin.</title>
        <authorList>
            <person name="Mlynarcik P."/>
            <person name="Zdarska V."/>
            <person name="Chudobova H."/>
            <person name="Prochazkova P."/>
            <person name="Hricova K."/>
            <person name="Mezerova K."/>
            <person name="Bardon J."/>
            <person name="Dolejska M."/>
            <person name="Sukkar I."/>
            <person name="Kolar M."/>
        </authorList>
    </citation>
    <scope>NUCLEOTIDE SEQUENCE</scope>
    <source>
        <strain evidence="12">S 300-3</strain>
    </source>
</reference>
<feature type="transmembrane region" description="Helical" evidence="10">
    <location>
        <begin position="290"/>
        <end position="308"/>
    </location>
</feature>
<proteinExistence type="inferred from homology"/>
<feature type="transmembrane region" description="Helical" evidence="10">
    <location>
        <begin position="242"/>
        <end position="270"/>
    </location>
</feature>
<dbReference type="GO" id="GO:0016020">
    <property type="term" value="C:membrane"/>
    <property type="evidence" value="ECO:0007669"/>
    <property type="project" value="UniProtKB-SubCell"/>
</dbReference>
<dbReference type="EC" id="7.1.1.9" evidence="3"/>
<gene>
    <name evidence="13" type="ORF">EA795_11595</name>
    <name evidence="12" type="ORF">NJF43_10265</name>
</gene>
<dbReference type="CDD" id="cd01665">
    <property type="entry name" value="Cyt_c_Oxidase_III"/>
    <property type="match status" value="1"/>
</dbReference>
<feature type="transmembrane region" description="Helical" evidence="10">
    <location>
        <begin position="29"/>
        <end position="48"/>
    </location>
</feature>
<accession>A0AA41WLB2</accession>
<dbReference type="Pfam" id="PF00510">
    <property type="entry name" value="COX3"/>
    <property type="match status" value="2"/>
</dbReference>
<keyword evidence="6 10" id="KW-1133">Transmembrane helix</keyword>
<evidence type="ECO:0000256" key="8">
    <source>
        <dbReference type="ARBA" id="ARBA00031400"/>
    </source>
</evidence>
<feature type="transmembrane region" description="Helical" evidence="10">
    <location>
        <begin position="60"/>
        <end position="83"/>
    </location>
</feature>
<dbReference type="Proteomes" id="UP000269134">
    <property type="component" value="Unassembled WGS sequence"/>
</dbReference>
<dbReference type="Gene3D" id="1.10.287.70">
    <property type="match status" value="1"/>
</dbReference>
<dbReference type="InterPro" id="IPR000298">
    <property type="entry name" value="Cyt_c_oxidase-like_su3"/>
</dbReference>
<dbReference type="PANTHER" id="PTHR11403">
    <property type="entry name" value="CYTOCHROME C OXIDASE SUBUNIT III"/>
    <property type="match status" value="1"/>
</dbReference>
<dbReference type="EMBL" id="JAMYBS010000009">
    <property type="protein sequence ID" value="MCO7545134.1"/>
    <property type="molecule type" value="Genomic_DNA"/>
</dbReference>
<evidence type="ECO:0000256" key="1">
    <source>
        <dbReference type="ARBA" id="ARBA00004141"/>
    </source>
</evidence>
<keyword evidence="4 10" id="KW-0812">Transmembrane</keyword>
<sequence length="309" mass="34964">MSTESHQRIEGHHPTESHEQYYVPAQSKWPIVATLALLVTVYGLGHWFNDLTAERDESHGPLIFFIGALLIAYMMFGWFGAVVRESRSGLYSPQMDRSFRWGMTWFIFSEVMFFAAFFGALFYIRYWVGPWLGGEGDKGVSNMLWPGFEYSWPLLNNPDPKLYPAPAGTISAWGLPLINTILLVSSSFTLTWAHHALKKGNRKQLKLGLGLTVLLGAAFLILQIEEYVHAYSELGLTLGSGIYGATFFMLTGFHGAHVTIGAIILTVMLVRILRGHFNAEHHFGFEAAAWYWHFVDVVWLGLFIFVYVL</sequence>
<dbReference type="GO" id="GO:0019646">
    <property type="term" value="P:aerobic electron transport chain"/>
    <property type="evidence" value="ECO:0007669"/>
    <property type="project" value="InterPro"/>
</dbReference>
<reference evidence="13 14" key="1">
    <citation type="submission" date="2018-10" db="EMBL/GenBank/DDBJ databases">
        <title>Pseudomonas sp. GL14 genome.</title>
        <authorList>
            <person name="Peng J."/>
            <person name="Liu Z.-P."/>
        </authorList>
    </citation>
    <scope>NUCLEOTIDE SEQUENCE [LARGE SCALE GENOMIC DNA]</scope>
    <source>
        <strain evidence="13 14">GL14</strain>
    </source>
</reference>
<protein>
    <recommendedName>
        <fullName evidence="3">cytochrome-c oxidase</fullName>
        <ecNumber evidence="3">7.1.1.9</ecNumber>
    </recommendedName>
    <alternativeName>
        <fullName evidence="8">Cytochrome aa3 subunit 3</fullName>
    </alternativeName>
    <alternativeName>
        <fullName evidence="9">Cytochrome c oxidase polypeptide III</fullName>
    </alternativeName>
</protein>
<feature type="transmembrane region" description="Helical" evidence="10">
    <location>
        <begin position="104"/>
        <end position="124"/>
    </location>
</feature>
<dbReference type="EMBL" id="RFFL01000008">
    <property type="protein sequence ID" value="RMI00597.1"/>
    <property type="molecule type" value="Genomic_DNA"/>
</dbReference>
<comment type="similarity">
    <text evidence="2">Belongs to the cytochrome c oxidase subunit 3 family.</text>
</comment>
<dbReference type="PANTHER" id="PTHR11403:SF7">
    <property type="entry name" value="CYTOCHROME C OXIDASE SUBUNIT 3"/>
    <property type="match status" value="1"/>
</dbReference>
<feature type="transmembrane region" description="Helical" evidence="10">
    <location>
        <begin position="170"/>
        <end position="193"/>
    </location>
</feature>
<comment type="caution">
    <text evidence="12">The sequence shown here is derived from an EMBL/GenBank/DDBJ whole genome shotgun (WGS) entry which is preliminary data.</text>
</comment>
<organism evidence="12 15">
    <name type="scientific">Stutzerimonas nitrititolerans</name>
    <dbReference type="NCBI Taxonomy" id="2482751"/>
    <lineage>
        <taxon>Bacteria</taxon>
        <taxon>Pseudomonadati</taxon>
        <taxon>Pseudomonadota</taxon>
        <taxon>Gammaproteobacteria</taxon>
        <taxon>Pseudomonadales</taxon>
        <taxon>Pseudomonadaceae</taxon>
        <taxon>Stutzerimonas</taxon>
    </lineage>
</organism>
<feature type="domain" description="Heme-copper oxidase subunit III family profile" evidence="11">
    <location>
        <begin position="17"/>
        <end position="309"/>
    </location>
</feature>
<dbReference type="PROSITE" id="PS50253">
    <property type="entry name" value="COX3"/>
    <property type="match status" value="1"/>
</dbReference>
<dbReference type="InterPro" id="IPR013833">
    <property type="entry name" value="Cyt_c_oxidase_su3_a-hlx"/>
</dbReference>
<dbReference type="SUPFAM" id="SSF81452">
    <property type="entry name" value="Cytochrome c oxidase subunit III-like"/>
    <property type="match status" value="1"/>
</dbReference>
<evidence type="ECO:0000256" key="10">
    <source>
        <dbReference type="SAM" id="Phobius"/>
    </source>
</evidence>
<keyword evidence="7 10" id="KW-0472">Membrane</keyword>
<evidence type="ECO:0000256" key="9">
    <source>
        <dbReference type="ARBA" id="ARBA00031625"/>
    </source>
</evidence>
<dbReference type="InterPro" id="IPR033945">
    <property type="entry name" value="Cyt_c_oxase_su3_dom"/>
</dbReference>
<dbReference type="InterPro" id="IPR024791">
    <property type="entry name" value="Cyt_c/ubiquinol_Oxase_su3"/>
</dbReference>
<dbReference type="GeneID" id="84609684"/>
<evidence type="ECO:0000313" key="14">
    <source>
        <dbReference type="Proteomes" id="UP000269134"/>
    </source>
</evidence>
<dbReference type="AlphaFoldDB" id="A0AA41WLB2"/>
<evidence type="ECO:0000259" key="11">
    <source>
        <dbReference type="PROSITE" id="PS50253"/>
    </source>
</evidence>
<comment type="subcellular location">
    <subcellularLocation>
        <location evidence="1">Membrane</location>
        <topology evidence="1">Multi-pass membrane protein</topology>
    </subcellularLocation>
</comment>
<evidence type="ECO:0000256" key="7">
    <source>
        <dbReference type="ARBA" id="ARBA00023136"/>
    </source>
</evidence>
<name>A0AA41WLB2_9GAMM</name>
<evidence type="ECO:0000313" key="15">
    <source>
        <dbReference type="Proteomes" id="UP001165292"/>
    </source>
</evidence>
<evidence type="ECO:0000256" key="5">
    <source>
        <dbReference type="ARBA" id="ARBA00022967"/>
    </source>
</evidence>
<dbReference type="Gene3D" id="1.20.120.80">
    <property type="entry name" value="Cytochrome c oxidase, subunit III, four-helix bundle"/>
    <property type="match status" value="1"/>
</dbReference>
<dbReference type="Proteomes" id="UP001165292">
    <property type="component" value="Unassembled WGS sequence"/>
</dbReference>